<dbReference type="PANTHER" id="PTHR33122:SF4">
    <property type="entry name" value="OS04G0415800 PROTEIN"/>
    <property type="match status" value="1"/>
</dbReference>
<dbReference type="GO" id="GO:0009627">
    <property type="term" value="P:systemic acquired resistance"/>
    <property type="evidence" value="ECO:0007669"/>
    <property type="project" value="InterPro"/>
</dbReference>
<dbReference type="Proteomes" id="UP000236161">
    <property type="component" value="Unassembled WGS sequence"/>
</dbReference>
<dbReference type="CDD" id="cd00010">
    <property type="entry name" value="AAI_LTSS"/>
    <property type="match status" value="1"/>
</dbReference>
<dbReference type="SMART" id="SM00499">
    <property type="entry name" value="AAI"/>
    <property type="match status" value="1"/>
</dbReference>
<reference evidence="3 4" key="1">
    <citation type="journal article" date="2017" name="Nature">
        <title>The Apostasia genome and the evolution of orchids.</title>
        <authorList>
            <person name="Zhang G.Q."/>
            <person name="Liu K.W."/>
            <person name="Li Z."/>
            <person name="Lohaus R."/>
            <person name="Hsiao Y.Y."/>
            <person name="Niu S.C."/>
            <person name="Wang J.Y."/>
            <person name="Lin Y.C."/>
            <person name="Xu Q."/>
            <person name="Chen L.J."/>
            <person name="Yoshida K."/>
            <person name="Fujiwara S."/>
            <person name="Wang Z.W."/>
            <person name="Zhang Y.Q."/>
            <person name="Mitsuda N."/>
            <person name="Wang M."/>
            <person name="Liu G.H."/>
            <person name="Pecoraro L."/>
            <person name="Huang H.X."/>
            <person name="Xiao X.J."/>
            <person name="Lin M."/>
            <person name="Wu X.Y."/>
            <person name="Wu W.L."/>
            <person name="Chen Y.Y."/>
            <person name="Chang S.B."/>
            <person name="Sakamoto S."/>
            <person name="Ohme-Takagi M."/>
            <person name="Yagi M."/>
            <person name="Zeng S.J."/>
            <person name="Shen C.Y."/>
            <person name="Yeh C.M."/>
            <person name="Luo Y.B."/>
            <person name="Tsai W.C."/>
            <person name="Van de Peer Y."/>
            <person name="Liu Z.J."/>
        </authorList>
    </citation>
    <scope>NUCLEOTIDE SEQUENCE [LARGE SCALE GENOMIC DNA]</scope>
    <source>
        <strain evidence="4">cv. Shenzhen</strain>
        <tissue evidence="3">Stem</tissue>
    </source>
</reference>
<dbReference type="SUPFAM" id="SSF47699">
    <property type="entry name" value="Bifunctional inhibitor/lipid-transfer protein/seed storage 2S albumin"/>
    <property type="match status" value="1"/>
</dbReference>
<dbReference type="GO" id="GO:0005504">
    <property type="term" value="F:fatty acid binding"/>
    <property type="evidence" value="ECO:0007669"/>
    <property type="project" value="InterPro"/>
</dbReference>
<gene>
    <name evidence="3" type="ORF">AXF42_Ash014924</name>
</gene>
<dbReference type="Gene3D" id="1.10.110.10">
    <property type="entry name" value="Plant lipid-transfer and hydrophobic proteins"/>
    <property type="match status" value="1"/>
</dbReference>
<feature type="signal peptide" evidence="1">
    <location>
        <begin position="1"/>
        <end position="18"/>
    </location>
</feature>
<evidence type="ECO:0000313" key="4">
    <source>
        <dbReference type="Proteomes" id="UP000236161"/>
    </source>
</evidence>
<sequence length="130" mass="13346">MKCLPLLCLLLLLACIAGSRMANGAGECGRVSADMMALQLAPCASASQDANAAVSPSCCSAVHKIGQNPKCLCAVMLSNTAKNSGPSPEIAITIPKRCNIADRPIGYKCGGRSIRNNSTVSYSNTLSALS</sequence>
<evidence type="ECO:0000313" key="3">
    <source>
        <dbReference type="EMBL" id="PKA56421.1"/>
    </source>
</evidence>
<dbReference type="InterPro" id="IPR036312">
    <property type="entry name" value="Bifun_inhib/LTP/seed_sf"/>
</dbReference>
<dbReference type="AlphaFoldDB" id="A0A2I0ALI5"/>
<dbReference type="OrthoDB" id="678526at2759"/>
<dbReference type="PANTHER" id="PTHR33122">
    <property type="entry name" value="LIPID BINDING PROTEIN-RELATED"/>
    <property type="match status" value="1"/>
</dbReference>
<dbReference type="STRING" id="1088818.A0A2I0ALI5"/>
<name>A0A2I0ALI5_9ASPA</name>
<proteinExistence type="predicted"/>
<dbReference type="PROSITE" id="PS51257">
    <property type="entry name" value="PROKAR_LIPOPROTEIN"/>
    <property type="match status" value="1"/>
</dbReference>
<feature type="chain" id="PRO_5014165148" description="Bifunctional inhibitor/plant lipid transfer protein/seed storage helical domain-containing protein" evidence="1">
    <location>
        <begin position="19"/>
        <end position="130"/>
    </location>
</feature>
<evidence type="ECO:0000256" key="1">
    <source>
        <dbReference type="SAM" id="SignalP"/>
    </source>
</evidence>
<dbReference type="Pfam" id="PF00234">
    <property type="entry name" value="Tryp_alpha_amyl"/>
    <property type="match status" value="1"/>
</dbReference>
<evidence type="ECO:0000259" key="2">
    <source>
        <dbReference type="SMART" id="SM00499"/>
    </source>
</evidence>
<dbReference type="InterPro" id="IPR016140">
    <property type="entry name" value="Bifunc_inhib/LTP/seed_store"/>
</dbReference>
<protein>
    <recommendedName>
        <fullName evidence="2">Bifunctional inhibitor/plant lipid transfer protein/seed storage helical domain-containing protein</fullName>
    </recommendedName>
</protein>
<dbReference type="InterPro" id="IPR039265">
    <property type="entry name" value="DIR1-like"/>
</dbReference>
<feature type="domain" description="Bifunctional inhibitor/plant lipid transfer protein/seed storage helical" evidence="2">
    <location>
        <begin position="28"/>
        <end position="109"/>
    </location>
</feature>
<keyword evidence="4" id="KW-1185">Reference proteome</keyword>
<organism evidence="3 4">
    <name type="scientific">Apostasia shenzhenica</name>
    <dbReference type="NCBI Taxonomy" id="1088818"/>
    <lineage>
        <taxon>Eukaryota</taxon>
        <taxon>Viridiplantae</taxon>
        <taxon>Streptophyta</taxon>
        <taxon>Embryophyta</taxon>
        <taxon>Tracheophyta</taxon>
        <taxon>Spermatophyta</taxon>
        <taxon>Magnoliopsida</taxon>
        <taxon>Liliopsida</taxon>
        <taxon>Asparagales</taxon>
        <taxon>Orchidaceae</taxon>
        <taxon>Apostasioideae</taxon>
        <taxon>Apostasia</taxon>
    </lineage>
</organism>
<dbReference type="EMBL" id="KZ451973">
    <property type="protein sequence ID" value="PKA56421.1"/>
    <property type="molecule type" value="Genomic_DNA"/>
</dbReference>
<keyword evidence="1" id="KW-0732">Signal</keyword>
<accession>A0A2I0ALI5</accession>